<evidence type="ECO:0000256" key="1">
    <source>
        <dbReference type="SAM" id="MobiDB-lite"/>
    </source>
</evidence>
<evidence type="ECO:0000313" key="3">
    <source>
        <dbReference type="EMBL" id="EPS93767.1"/>
    </source>
</evidence>
<feature type="region of interest" description="Disordered" evidence="1">
    <location>
        <begin position="1"/>
        <end position="89"/>
    </location>
</feature>
<feature type="compositionally biased region" description="Basic and acidic residues" evidence="1">
    <location>
        <begin position="1"/>
        <end position="18"/>
    </location>
</feature>
<feature type="compositionally biased region" description="Acidic residues" evidence="1">
    <location>
        <begin position="19"/>
        <end position="30"/>
    </location>
</feature>
<dbReference type="AlphaFoldDB" id="S8DMA4"/>
<dbReference type="OrthoDB" id="10338451at2759"/>
<dbReference type="Proteomes" id="UP000015241">
    <property type="component" value="Unassembled WGS sequence"/>
</dbReference>
<dbReference type="EMBL" id="KE504257">
    <property type="protein sequence ID" value="EPS93767.1"/>
    <property type="molecule type" value="Genomic_DNA"/>
</dbReference>
<protein>
    <recommendedName>
        <fullName evidence="2">DUF6532 domain-containing protein</fullName>
    </recommendedName>
</protein>
<proteinExistence type="predicted"/>
<evidence type="ECO:0000259" key="2">
    <source>
        <dbReference type="Pfam" id="PF20149"/>
    </source>
</evidence>
<sequence length="337" mass="37928">KLVSQEKGKGGSMRRADSEQSDSMEVDESDGSGSNEYVPSGYTADGDDGSDVGNRSDGSMIVKMGKSPRGSKKAPKSGGSEKKAGKVKVKEEPAEAVLENLKAAGISKELLNKQPLKSFMQRAQHEFRVYITLENAWPRKRNNIIEKREVPERIITMTASKYEVYQTKTFKKLFGKVWKDDGLHELMIKQVYKGTAQLRQDIKQKAKKVVEKAFLQFQLPKVDANGDELSAEAVEERLWAATEARVKWLRKDSTFHHGNLKLPDPSQDPELWEANLRAPYHNEVVSEVIARQWWMGAHPEALKAEHRDRFDLTKPLSSNLIALVCTSEKLGLLLCFS</sequence>
<feature type="compositionally biased region" description="Basic and acidic residues" evidence="1">
    <location>
        <begin position="79"/>
        <end position="89"/>
    </location>
</feature>
<keyword evidence="4" id="KW-1185">Reference proteome</keyword>
<dbReference type="HOGENOM" id="CLU_825270_0_0_1"/>
<name>S8DMA4_FOMSC</name>
<reference evidence="3 4" key="1">
    <citation type="journal article" date="2012" name="Science">
        <title>The Paleozoic origin of enzymatic lignin decomposition reconstructed from 31 fungal genomes.</title>
        <authorList>
            <person name="Floudas D."/>
            <person name="Binder M."/>
            <person name="Riley R."/>
            <person name="Barry K."/>
            <person name="Blanchette R.A."/>
            <person name="Henrissat B."/>
            <person name="Martinez A.T."/>
            <person name="Otillar R."/>
            <person name="Spatafora J.W."/>
            <person name="Yadav J.S."/>
            <person name="Aerts A."/>
            <person name="Benoit I."/>
            <person name="Boyd A."/>
            <person name="Carlson A."/>
            <person name="Copeland A."/>
            <person name="Coutinho P.M."/>
            <person name="de Vries R.P."/>
            <person name="Ferreira P."/>
            <person name="Findley K."/>
            <person name="Foster B."/>
            <person name="Gaskell J."/>
            <person name="Glotzer D."/>
            <person name="Gorecki P."/>
            <person name="Heitman J."/>
            <person name="Hesse C."/>
            <person name="Hori C."/>
            <person name="Igarashi K."/>
            <person name="Jurgens J.A."/>
            <person name="Kallen N."/>
            <person name="Kersten P."/>
            <person name="Kohler A."/>
            <person name="Kuees U."/>
            <person name="Kumar T.K.A."/>
            <person name="Kuo A."/>
            <person name="LaButti K."/>
            <person name="Larrondo L.F."/>
            <person name="Lindquist E."/>
            <person name="Ling A."/>
            <person name="Lombard V."/>
            <person name="Lucas S."/>
            <person name="Lundell T."/>
            <person name="Martin R."/>
            <person name="McLaughlin D.J."/>
            <person name="Morgenstern I."/>
            <person name="Morin E."/>
            <person name="Murat C."/>
            <person name="Nagy L.G."/>
            <person name="Nolan M."/>
            <person name="Ohm R.A."/>
            <person name="Patyshakuliyeva A."/>
            <person name="Rokas A."/>
            <person name="Ruiz-Duenas F.J."/>
            <person name="Sabat G."/>
            <person name="Salamov A."/>
            <person name="Samejima M."/>
            <person name="Schmutz J."/>
            <person name="Slot J.C."/>
            <person name="St John F."/>
            <person name="Stenlid J."/>
            <person name="Sun H."/>
            <person name="Sun S."/>
            <person name="Syed K."/>
            <person name="Tsang A."/>
            <person name="Wiebenga A."/>
            <person name="Young D."/>
            <person name="Pisabarro A."/>
            <person name="Eastwood D.C."/>
            <person name="Martin F."/>
            <person name="Cullen D."/>
            <person name="Grigoriev I.V."/>
            <person name="Hibbett D.S."/>
        </authorList>
    </citation>
    <scope>NUCLEOTIDE SEQUENCE</scope>
    <source>
        <strain evidence="4">FP-58527</strain>
    </source>
</reference>
<dbReference type="Pfam" id="PF20149">
    <property type="entry name" value="DUF6532"/>
    <property type="match status" value="1"/>
</dbReference>
<accession>S8DMA4</accession>
<feature type="domain" description="DUF6532" evidence="2">
    <location>
        <begin position="122"/>
        <end position="327"/>
    </location>
</feature>
<evidence type="ECO:0000313" key="4">
    <source>
        <dbReference type="Proteomes" id="UP000015241"/>
    </source>
</evidence>
<dbReference type="InParanoid" id="S8DMA4"/>
<gene>
    <name evidence="3" type="ORF">FOMPIDRAFT_94622</name>
</gene>
<feature type="non-terminal residue" evidence="3">
    <location>
        <position position="1"/>
    </location>
</feature>
<dbReference type="InterPro" id="IPR045341">
    <property type="entry name" value="DUF6532"/>
</dbReference>
<organism evidence="3 4">
    <name type="scientific">Fomitopsis schrenkii</name>
    <name type="common">Brown rot fungus</name>
    <dbReference type="NCBI Taxonomy" id="2126942"/>
    <lineage>
        <taxon>Eukaryota</taxon>
        <taxon>Fungi</taxon>
        <taxon>Dikarya</taxon>
        <taxon>Basidiomycota</taxon>
        <taxon>Agaricomycotina</taxon>
        <taxon>Agaricomycetes</taxon>
        <taxon>Polyporales</taxon>
        <taxon>Fomitopsis</taxon>
    </lineage>
</organism>